<dbReference type="CDD" id="cd08378">
    <property type="entry name" value="C2B_MCTP_PRT_plant"/>
    <property type="match status" value="1"/>
</dbReference>
<dbReference type="CDD" id="cd08379">
    <property type="entry name" value="C2D_MCTP_PRT_plant"/>
    <property type="match status" value="1"/>
</dbReference>
<dbReference type="CDD" id="cd04022">
    <property type="entry name" value="C2A_MCTP_PRT_plant"/>
    <property type="match status" value="1"/>
</dbReference>
<dbReference type="PANTHER" id="PTHR31425">
    <property type="entry name" value="PHOSPHORIBOSYLANTHRANILATE TRANSFERASE ISOFORM 1"/>
    <property type="match status" value="1"/>
</dbReference>
<evidence type="ECO:0000256" key="6">
    <source>
        <dbReference type="ARBA" id="ARBA00022989"/>
    </source>
</evidence>
<dbReference type="InterPro" id="IPR035892">
    <property type="entry name" value="C2_domain_sf"/>
</dbReference>
<proteinExistence type="inferred from homology"/>
<evidence type="ECO:0000259" key="11">
    <source>
        <dbReference type="PROSITE" id="PS50004"/>
    </source>
</evidence>
<dbReference type="InterPro" id="IPR013583">
    <property type="entry name" value="MCTP_C"/>
</dbReference>
<keyword evidence="6 10" id="KW-1133">Transmembrane helix</keyword>
<evidence type="ECO:0000256" key="3">
    <source>
        <dbReference type="ARBA" id="ARBA00022692"/>
    </source>
</evidence>
<evidence type="ECO:0000256" key="1">
    <source>
        <dbReference type="ARBA" id="ARBA00004141"/>
    </source>
</evidence>
<dbReference type="Gene3D" id="2.60.40.150">
    <property type="entry name" value="C2 domain"/>
    <property type="match status" value="4"/>
</dbReference>
<keyword evidence="3 10" id="KW-0812">Transmembrane</keyword>
<dbReference type="FunFam" id="2.60.40.150:FF:000323">
    <property type="entry name" value="C2 calcium/lipid-binding plant phosphoribosyltransferase family protein"/>
    <property type="match status" value="1"/>
</dbReference>
<dbReference type="FunFam" id="2.60.40.150:FF:000128">
    <property type="entry name" value="C2 domain-containing protein"/>
    <property type="match status" value="1"/>
</dbReference>
<dbReference type="GeneID" id="113849635"/>
<dbReference type="CDD" id="cd04019">
    <property type="entry name" value="C2C_MCTP_PRT_plant"/>
    <property type="match status" value="1"/>
</dbReference>
<dbReference type="PANTHER" id="PTHR31425:SF32">
    <property type="entry name" value="MULTIPLE C2 DOMAIN AND TRANSMEMBRANE REGION PROTEIN 9"/>
    <property type="match status" value="1"/>
</dbReference>
<evidence type="ECO:0000256" key="9">
    <source>
        <dbReference type="SAM" id="MobiDB-lite"/>
    </source>
</evidence>
<dbReference type="KEGG" id="aprc:113849635"/>
<feature type="domain" description="C2" evidence="11">
    <location>
        <begin position="412"/>
        <end position="536"/>
    </location>
</feature>
<dbReference type="OrthoDB" id="67700at2759"/>
<dbReference type="Pfam" id="PF08372">
    <property type="entry name" value="PRT_C"/>
    <property type="match status" value="1"/>
</dbReference>
<dbReference type="InterPro" id="IPR000008">
    <property type="entry name" value="C2_dom"/>
</dbReference>
<feature type="region of interest" description="Disordered" evidence="9">
    <location>
        <begin position="179"/>
        <end position="221"/>
    </location>
</feature>
<evidence type="ECO:0000313" key="14">
    <source>
        <dbReference type="RefSeq" id="XP_027335477.1"/>
    </source>
</evidence>
<comment type="similarity">
    <text evidence="2">Belongs to the MCTP family.</text>
</comment>
<dbReference type="PROSITE" id="PS50004">
    <property type="entry name" value="C2"/>
    <property type="match status" value="4"/>
</dbReference>
<feature type="compositionally biased region" description="Basic and acidic residues" evidence="9">
    <location>
        <begin position="142"/>
        <end position="154"/>
    </location>
</feature>
<dbReference type="SUPFAM" id="SSF49562">
    <property type="entry name" value="C2 domain (Calcium/lipid-binding domain, CaLB)"/>
    <property type="match status" value="4"/>
</dbReference>
<evidence type="ECO:0000256" key="2">
    <source>
        <dbReference type="ARBA" id="ARBA00007923"/>
    </source>
</evidence>
<dbReference type="SMART" id="SM00239">
    <property type="entry name" value="C2"/>
    <property type="match status" value="4"/>
</dbReference>
<dbReference type="InterPro" id="IPR047259">
    <property type="entry name" value="QUIRKY-like"/>
</dbReference>
<feature type="transmembrane region" description="Helical" evidence="10">
    <location>
        <begin position="950"/>
        <end position="978"/>
    </location>
</feature>
<protein>
    <submittedName>
        <fullName evidence="13 14">FT-interacting protein 7-like</fullName>
    </submittedName>
</protein>
<evidence type="ECO:0000313" key="13">
    <source>
        <dbReference type="RefSeq" id="XP_027335476.1"/>
    </source>
</evidence>
<comment type="function">
    <text evidence="8">May function as a signaling molecule by regulating the trafficking of other regulators.</text>
</comment>
<feature type="region of interest" description="Disordered" evidence="9">
    <location>
        <begin position="136"/>
        <end position="160"/>
    </location>
</feature>
<sequence length="1006" mass="114702">MSNLKLCVEVVGAHDLMPKDGQGSCSAYVELHFDGQKFRTTTREKDLNPVWNEKFYFKVTDPSQLPNLTLDACIYHYSKSSSSKVFLGKVHLTGPSFVPYSDAVFLQYPVEKKNVFSRVKGELGLKVYITDDPSIRSSNPLHDVEPSVDTDQHSTQDQSPVSFTSSILNMFSRKKNETRHTFHNLPDSNQRKHEEPSPSAAAKTSKNYGTHEIKSGLPPPKVVHAYSPYPMDYALKETSPFLGGGQVLGGRVKRGYGPVSTYDLVEPMQYLFVRVVRARDLPSKGVTGGLDPYVEVKVGNFKGTTKHHEKTQDPEWNQVFAFARENQQATTLEVMVKDKNMLLDEVVGIVRFDLHDVPTRVPPNSPLAPEWYRIDKGKDKKKGELMLAVWFGTQADEAFPDAWHSDALSPNDSSSSAYNQIRSKVYHSPRLWYVRVKVFEAQDLVVSEKSRIQDAYVKLQIGNQILKTRPVQSRTMNLRWDQELMFVAAEPFEEPLVVSIENRVGPNKDETIGVVVIPLTHADKRADDRSTHTRWYNLEESMSSAMDAEQGKKEKDKFFSRIHLSVCLDGGYHVFDGSTYYSSDLRPTSKQLWKKSIGILELGILSVDGLHPMKTRDGRGATDTYCVAKYGQKWVRTRTISNSPSPKYNEQYTWEVFDPATVLTVGVFDNGQLHNSDGNIDLKVGKVRIRISTLETGRVYTNAYPLLVLHPSGVKKMGELHLAIRFSCASMVDLMQLYFKPPLPKMHYKRPLNLIEQEKLRHQAVNVVAARLSRAEPPLRKEVVEYMCDTESHLWSMRRSKANFYRLMTVFSGIFSVGRWLGEVSTWKHPVTTVLVHILFLMLVCFPELIFPTVFLYMFVIGMWNWRFRPRYPPHMNTRLSYAEGVTPDELDEEFDTFPTSKGPDVVRWRYDRLRSVAGRIQSVVGDLATQGERIQALVNWRDPRATTMFMAFCFVAAIVLYVTPFQLPILLTGFYLMRHPMLRSKVPAAPVNFFRRLPALTDSML</sequence>
<keyword evidence="7 10" id="KW-0472">Membrane</keyword>
<keyword evidence="12" id="KW-1185">Reference proteome</keyword>
<dbReference type="FunFam" id="2.60.40.150:FF:000119">
    <property type="entry name" value="C2 domain-containing protein"/>
    <property type="match status" value="1"/>
</dbReference>
<comment type="subcellular location">
    <subcellularLocation>
        <location evidence="1">Membrane</location>
        <topology evidence="1">Multi-pass membrane protein</topology>
    </subcellularLocation>
</comment>
<dbReference type="AlphaFoldDB" id="A0A8B8JVQ0"/>
<dbReference type="RefSeq" id="XP_027335476.1">
    <property type="nucleotide sequence ID" value="XM_027479675.1"/>
</dbReference>
<evidence type="ECO:0000256" key="7">
    <source>
        <dbReference type="ARBA" id="ARBA00023136"/>
    </source>
</evidence>
<dbReference type="Proteomes" id="UP000694853">
    <property type="component" value="Unplaced"/>
</dbReference>
<feature type="domain" description="C2" evidence="11">
    <location>
        <begin position="252"/>
        <end position="372"/>
    </location>
</feature>
<evidence type="ECO:0000256" key="8">
    <source>
        <dbReference type="ARBA" id="ARBA00053146"/>
    </source>
</evidence>
<feature type="transmembrane region" description="Helical" evidence="10">
    <location>
        <begin position="834"/>
        <end position="861"/>
    </location>
</feature>
<dbReference type="GO" id="GO:0016020">
    <property type="term" value="C:membrane"/>
    <property type="evidence" value="ECO:0007669"/>
    <property type="project" value="UniProtKB-SubCell"/>
</dbReference>
<dbReference type="InterPro" id="IPR047258">
    <property type="entry name" value="C2C_MCTP_PRT_plant"/>
</dbReference>
<accession>A0A8B8JVQ0</accession>
<name>A0A8B8JVQ0_ABRPR</name>
<feature type="domain" description="C2" evidence="11">
    <location>
        <begin position="1"/>
        <end position="108"/>
    </location>
</feature>
<dbReference type="RefSeq" id="XP_027335477.1">
    <property type="nucleotide sequence ID" value="XM_027479676.1"/>
</dbReference>
<dbReference type="InterPro" id="IPR047257">
    <property type="entry name" value="C2B_MCTP_PRT_plant"/>
</dbReference>
<evidence type="ECO:0000256" key="5">
    <source>
        <dbReference type="ARBA" id="ARBA00022837"/>
    </source>
</evidence>
<evidence type="ECO:0000256" key="10">
    <source>
        <dbReference type="SAM" id="Phobius"/>
    </source>
</evidence>
<dbReference type="FunFam" id="2.60.40.150:FF:000090">
    <property type="entry name" value="C2 domain-containing protein"/>
    <property type="match status" value="1"/>
</dbReference>
<dbReference type="InterPro" id="IPR047255">
    <property type="entry name" value="C2D_MCTP_PRT_plant"/>
</dbReference>
<organism evidence="12 13">
    <name type="scientific">Abrus precatorius</name>
    <name type="common">Indian licorice</name>
    <name type="synonym">Glycine abrus</name>
    <dbReference type="NCBI Taxonomy" id="3816"/>
    <lineage>
        <taxon>Eukaryota</taxon>
        <taxon>Viridiplantae</taxon>
        <taxon>Streptophyta</taxon>
        <taxon>Embryophyta</taxon>
        <taxon>Tracheophyta</taxon>
        <taxon>Spermatophyta</taxon>
        <taxon>Magnoliopsida</taxon>
        <taxon>eudicotyledons</taxon>
        <taxon>Gunneridae</taxon>
        <taxon>Pentapetalae</taxon>
        <taxon>rosids</taxon>
        <taxon>fabids</taxon>
        <taxon>Fabales</taxon>
        <taxon>Fabaceae</taxon>
        <taxon>Papilionoideae</taxon>
        <taxon>50 kb inversion clade</taxon>
        <taxon>NPAAA clade</taxon>
        <taxon>indigoferoid/millettioid clade</taxon>
        <taxon>Abreae</taxon>
        <taxon>Abrus</taxon>
    </lineage>
</organism>
<gene>
    <name evidence="13 14" type="primary">LOC113849635</name>
</gene>
<reference evidence="13 14" key="2">
    <citation type="submission" date="2025-04" db="UniProtKB">
        <authorList>
            <consortium name="RefSeq"/>
        </authorList>
    </citation>
    <scope>IDENTIFICATION</scope>
    <source>
        <tissue evidence="13 14">Young leaves</tissue>
    </source>
</reference>
<keyword evidence="5" id="KW-0106">Calcium</keyword>
<feature type="domain" description="C2" evidence="11">
    <location>
        <begin position="581"/>
        <end position="704"/>
    </location>
</feature>
<reference evidence="12" key="1">
    <citation type="journal article" date="2019" name="Toxins">
        <title>Detection of Abrin-Like and Prepropulchellin-Like Toxin Genes and Transcripts Using Whole Genome Sequencing and Full-Length Transcript Sequencing of Abrus precatorius.</title>
        <authorList>
            <person name="Hovde B.T."/>
            <person name="Daligault H.E."/>
            <person name="Hanschen E.R."/>
            <person name="Kunde Y.A."/>
            <person name="Johnson M.B."/>
            <person name="Starkenburg S.R."/>
            <person name="Johnson S.L."/>
        </authorList>
    </citation>
    <scope>NUCLEOTIDE SEQUENCE [LARGE SCALE GENOMIC DNA]</scope>
</reference>
<keyword evidence="4" id="KW-0677">Repeat</keyword>
<dbReference type="Pfam" id="PF00168">
    <property type="entry name" value="C2"/>
    <property type="match status" value="4"/>
</dbReference>
<evidence type="ECO:0000256" key="4">
    <source>
        <dbReference type="ARBA" id="ARBA00022737"/>
    </source>
</evidence>
<evidence type="ECO:0000313" key="12">
    <source>
        <dbReference type="Proteomes" id="UP000694853"/>
    </source>
</evidence>